<dbReference type="AlphaFoldDB" id="A0A0N5DCD7"/>
<evidence type="ECO:0000313" key="2">
    <source>
        <dbReference type="Proteomes" id="UP000276776"/>
    </source>
</evidence>
<protein>
    <submittedName>
        <fullName evidence="3">Coiled-coil domain-containing protein 141</fullName>
    </submittedName>
</protein>
<evidence type="ECO:0000313" key="3">
    <source>
        <dbReference type="WBParaSite" id="TCLT_0001085901-mRNA-1"/>
    </source>
</evidence>
<accession>A0A0N5DCD7</accession>
<gene>
    <name evidence="1" type="ORF">TCLT_LOCUS10838</name>
</gene>
<keyword evidence="2" id="KW-1185">Reference proteome</keyword>
<reference evidence="1 2" key="2">
    <citation type="submission" date="2018-11" db="EMBL/GenBank/DDBJ databases">
        <authorList>
            <consortium name="Pathogen Informatics"/>
        </authorList>
    </citation>
    <scope>NUCLEOTIDE SEQUENCE [LARGE SCALE GENOMIC DNA]</scope>
</reference>
<reference evidence="3" key="1">
    <citation type="submission" date="2017-02" db="UniProtKB">
        <authorList>
            <consortium name="WormBaseParasite"/>
        </authorList>
    </citation>
    <scope>IDENTIFICATION</scope>
</reference>
<name>A0A0N5DCD7_THECL</name>
<dbReference type="Proteomes" id="UP000276776">
    <property type="component" value="Unassembled WGS sequence"/>
</dbReference>
<evidence type="ECO:0000313" key="1">
    <source>
        <dbReference type="EMBL" id="VDN08556.1"/>
    </source>
</evidence>
<organism evidence="3">
    <name type="scientific">Thelazia callipaeda</name>
    <name type="common">Oriental eyeworm</name>
    <name type="synonym">Parasitic nematode</name>
    <dbReference type="NCBI Taxonomy" id="103827"/>
    <lineage>
        <taxon>Eukaryota</taxon>
        <taxon>Metazoa</taxon>
        <taxon>Ecdysozoa</taxon>
        <taxon>Nematoda</taxon>
        <taxon>Chromadorea</taxon>
        <taxon>Rhabditida</taxon>
        <taxon>Spirurina</taxon>
        <taxon>Spiruromorpha</taxon>
        <taxon>Thelazioidea</taxon>
        <taxon>Thelaziidae</taxon>
        <taxon>Thelazia</taxon>
    </lineage>
</organism>
<sequence>MDVEDTCTSVNVLLQEADESCIQSSSEGQISLLDVTSPLHHNINQSVQISEVVNHSEGLKLGCKERVKEVPDCADSKLSLSVNSQSKCSTSNSLRAAGKSLGAMHSLITYQKSDMK</sequence>
<proteinExistence type="predicted"/>
<dbReference type="EMBL" id="UYYF01005435">
    <property type="protein sequence ID" value="VDN08556.1"/>
    <property type="molecule type" value="Genomic_DNA"/>
</dbReference>
<dbReference type="WBParaSite" id="TCLT_0001085901-mRNA-1">
    <property type="protein sequence ID" value="TCLT_0001085901-mRNA-1"/>
    <property type="gene ID" value="TCLT_0001085901"/>
</dbReference>